<protein>
    <submittedName>
        <fullName evidence="2">DedD protein</fullName>
    </submittedName>
</protein>
<dbReference type="GO" id="GO:0042834">
    <property type="term" value="F:peptidoglycan binding"/>
    <property type="evidence" value="ECO:0007669"/>
    <property type="project" value="InterPro"/>
</dbReference>
<feature type="compositionally biased region" description="Low complexity" evidence="1">
    <location>
        <begin position="145"/>
        <end position="161"/>
    </location>
</feature>
<evidence type="ECO:0000313" key="2">
    <source>
        <dbReference type="EMBL" id="BBE10017.1"/>
    </source>
</evidence>
<gene>
    <name evidence="2" type="ORF">MCB1EB_1856</name>
</gene>
<name>A0A2Z6EX69_9BURK</name>
<dbReference type="Gene3D" id="3.30.70.1070">
    <property type="entry name" value="Sporulation related repeat"/>
    <property type="match status" value="1"/>
</dbReference>
<dbReference type="InterPro" id="IPR036680">
    <property type="entry name" value="SPOR-like_sf"/>
</dbReference>
<accession>A0A2Z6EX69</accession>
<dbReference type="PROSITE" id="PS51724">
    <property type="entry name" value="SPOR"/>
    <property type="match status" value="1"/>
</dbReference>
<dbReference type="EMBL" id="AP018150">
    <property type="protein sequence ID" value="BBE10017.1"/>
    <property type="molecule type" value="Genomic_DNA"/>
</dbReference>
<feature type="compositionally biased region" description="Basic and acidic residues" evidence="1">
    <location>
        <begin position="22"/>
        <end position="42"/>
    </location>
</feature>
<dbReference type="Proteomes" id="UP000282597">
    <property type="component" value="Chromosome"/>
</dbReference>
<dbReference type="AlphaFoldDB" id="A0A2Z6EX69"/>
<feature type="region of interest" description="Disordered" evidence="1">
    <location>
        <begin position="1"/>
        <end position="48"/>
    </location>
</feature>
<evidence type="ECO:0000313" key="3">
    <source>
        <dbReference type="Proteomes" id="UP000282597"/>
    </source>
</evidence>
<dbReference type="KEGG" id="mcys:MCB1EB_1856"/>
<sequence>MGFFSFGSKSNDRRNANGAYDVRAERSDKAAAAREKAATREKRGARHAGQETLLDPLLLEKRRARSRLLGAVVLVAVAIVILSKVLEPGPRPQIDDIAIHVATPAKVTPPAPALSSEKALLSALDKPAAPSVAQKSIPNTTNLTAKAASAQPSVAPSQPIQFTRKPAPSPTVTNPPPLATAPSTQANPRTKTSPQTAAKGTSASALPNNRFAVQLGALGDEPRARAWTERLKAANIPAYLERKKLPNGSQQFLVRAGPFKDRASAEAASKRIRELGLAQMNLKTTKQTAK</sequence>
<dbReference type="RefSeq" id="WP_045364851.1">
    <property type="nucleotide sequence ID" value="NZ_AP018150.1"/>
</dbReference>
<dbReference type="SUPFAM" id="SSF110997">
    <property type="entry name" value="Sporulation related repeat"/>
    <property type="match status" value="1"/>
</dbReference>
<reference evidence="2 3" key="1">
    <citation type="journal article" date="2018" name="Microbes Environ.">
        <title>Comparative Genomic Insights into Endofungal Lifestyles of Two Bacterial Endosymbionts, Mycoavidus cysteinexigens and Burkholderia rhizoxinica.</title>
        <authorList>
            <person name="Sharmin D."/>
            <person name="Guo Y."/>
            <person name="Nishizawa T."/>
            <person name="Ohshima S."/>
            <person name="Sato Y."/>
            <person name="Takashima Y."/>
            <person name="Narisawa K."/>
            <person name="Ohta H."/>
        </authorList>
    </citation>
    <scope>NUCLEOTIDE SEQUENCE [LARGE SCALE GENOMIC DNA]</scope>
    <source>
        <strain evidence="2 3">B1-EB</strain>
    </source>
</reference>
<feature type="region of interest" description="Disordered" evidence="1">
    <location>
        <begin position="143"/>
        <end position="205"/>
    </location>
</feature>
<feature type="compositionally biased region" description="Polar residues" evidence="1">
    <location>
        <begin position="181"/>
        <end position="205"/>
    </location>
</feature>
<organism evidence="2 3">
    <name type="scientific">Mycoavidus cysteinexigens</name>
    <dbReference type="NCBI Taxonomy" id="1553431"/>
    <lineage>
        <taxon>Bacteria</taxon>
        <taxon>Pseudomonadati</taxon>
        <taxon>Pseudomonadota</taxon>
        <taxon>Betaproteobacteria</taxon>
        <taxon>Burkholderiales</taxon>
        <taxon>Burkholderiaceae</taxon>
        <taxon>Mycoavidus</taxon>
    </lineage>
</organism>
<keyword evidence="3" id="KW-1185">Reference proteome</keyword>
<feature type="compositionally biased region" description="Pro residues" evidence="1">
    <location>
        <begin position="167"/>
        <end position="179"/>
    </location>
</feature>
<proteinExistence type="predicted"/>
<dbReference type="Pfam" id="PF05036">
    <property type="entry name" value="SPOR"/>
    <property type="match status" value="1"/>
</dbReference>
<dbReference type="InterPro" id="IPR007730">
    <property type="entry name" value="SPOR-like_dom"/>
</dbReference>
<evidence type="ECO:0000256" key="1">
    <source>
        <dbReference type="SAM" id="MobiDB-lite"/>
    </source>
</evidence>